<dbReference type="GeneID" id="92048963"/>
<keyword evidence="3" id="KW-0808">Transferase</keyword>
<gene>
    <name evidence="6" type="ORF">PG997_011588</name>
</gene>
<dbReference type="PIRSF" id="PIRSF018005">
    <property type="entry name" value="UCP018005"/>
    <property type="match status" value="1"/>
</dbReference>
<dbReference type="Proteomes" id="UP001433268">
    <property type="component" value="Unassembled WGS sequence"/>
</dbReference>
<dbReference type="PANTHER" id="PTHR43397">
    <property type="entry name" value="ERGOTHIONEINE BIOSYNTHESIS PROTEIN 1"/>
    <property type="match status" value="1"/>
</dbReference>
<sequence length="342" mass="37633">MTPYLSIHTIAPNQERLLRSLVVDGLNAEPKILPSVLLWDDAGHELFRKITKSQFYCGPQADSEIMKGRLREIREYLGDDGVLVELGAGSIPHTTAILEELYRHGAKTRYLAHDFCQNRLRQSLGRVGKELGTKYPESLHRMRGVAGTYEQVFEWLAKTNHLEGHRVLVIWLGNSLSHISDAEFPDMIEMLMRSIWQSRAASSMLIISVGGGGGQEASALLRSSYDAPDGSSAAFVANALRHANRLLGGANDLTLDPGIWKAVFRANAQGTAGVWAFRSQAPTQLVVDGRVVACAAGEEIDLITITPRDAANVTGLLALSATQVVVTWKHRSFDWSKYTLSR</sequence>
<proteinExistence type="inferred from homology"/>
<evidence type="ECO:0000256" key="2">
    <source>
        <dbReference type="ARBA" id="ARBA00022603"/>
    </source>
</evidence>
<dbReference type="Gene3D" id="3.40.50.150">
    <property type="entry name" value="Vaccinia Virus protein VP39"/>
    <property type="match status" value="1"/>
</dbReference>
<protein>
    <recommendedName>
        <fullName evidence="5">Histidine-specific methyltransferase SAM-dependent domain-containing protein</fullName>
    </recommendedName>
</protein>
<evidence type="ECO:0000259" key="5">
    <source>
        <dbReference type="Pfam" id="PF10017"/>
    </source>
</evidence>
<dbReference type="InterPro" id="IPR051128">
    <property type="entry name" value="EgtD_Methyltrsf_superfamily"/>
</dbReference>
<dbReference type="PANTHER" id="PTHR43397:SF2">
    <property type="entry name" value="HISTIDINE-SPECIFIC METHYLTRANSFERASE SAM-DEPENDENT DOMAIN-CONTAINING PROTEIN"/>
    <property type="match status" value="1"/>
</dbReference>
<dbReference type="InterPro" id="IPR017804">
    <property type="entry name" value="MeTrfase_EgtD-like"/>
</dbReference>
<dbReference type="EMBL" id="JAQQWN010000008">
    <property type="protein sequence ID" value="KAK8071385.1"/>
    <property type="molecule type" value="Genomic_DNA"/>
</dbReference>
<dbReference type="InterPro" id="IPR019257">
    <property type="entry name" value="MeTrfase_dom"/>
</dbReference>
<evidence type="ECO:0000313" key="6">
    <source>
        <dbReference type="EMBL" id="KAK8071385.1"/>
    </source>
</evidence>
<dbReference type="Pfam" id="PF10017">
    <property type="entry name" value="Methyltransf_33"/>
    <property type="match status" value="1"/>
</dbReference>
<accession>A0ABR1VJJ5</accession>
<evidence type="ECO:0000313" key="7">
    <source>
        <dbReference type="Proteomes" id="UP001433268"/>
    </source>
</evidence>
<name>A0ABR1VJJ5_9PEZI</name>
<comment type="similarity">
    <text evidence="1">Belongs to the methyltransferase superfamily.</text>
</comment>
<organism evidence="6 7">
    <name type="scientific">Apiospora hydei</name>
    <dbReference type="NCBI Taxonomy" id="1337664"/>
    <lineage>
        <taxon>Eukaryota</taxon>
        <taxon>Fungi</taxon>
        <taxon>Dikarya</taxon>
        <taxon>Ascomycota</taxon>
        <taxon>Pezizomycotina</taxon>
        <taxon>Sordariomycetes</taxon>
        <taxon>Xylariomycetidae</taxon>
        <taxon>Amphisphaeriales</taxon>
        <taxon>Apiosporaceae</taxon>
        <taxon>Apiospora</taxon>
    </lineage>
</organism>
<keyword evidence="2" id="KW-0489">Methyltransferase</keyword>
<comment type="caution">
    <text evidence="6">The sequence shown here is derived from an EMBL/GenBank/DDBJ whole genome shotgun (WGS) entry which is preliminary data.</text>
</comment>
<feature type="domain" description="Histidine-specific methyltransferase SAM-dependent" evidence="5">
    <location>
        <begin position="19"/>
        <end position="339"/>
    </location>
</feature>
<keyword evidence="4" id="KW-0949">S-adenosyl-L-methionine</keyword>
<dbReference type="RefSeq" id="XP_066665193.1">
    <property type="nucleotide sequence ID" value="XM_066815903.1"/>
</dbReference>
<evidence type="ECO:0000256" key="3">
    <source>
        <dbReference type="ARBA" id="ARBA00022679"/>
    </source>
</evidence>
<evidence type="ECO:0000256" key="1">
    <source>
        <dbReference type="ARBA" id="ARBA00008361"/>
    </source>
</evidence>
<evidence type="ECO:0000256" key="4">
    <source>
        <dbReference type="ARBA" id="ARBA00022691"/>
    </source>
</evidence>
<keyword evidence="7" id="KW-1185">Reference proteome</keyword>
<reference evidence="6 7" key="1">
    <citation type="submission" date="2023-01" db="EMBL/GenBank/DDBJ databases">
        <title>Analysis of 21 Apiospora genomes using comparative genomics revels a genus with tremendous synthesis potential of carbohydrate active enzymes and secondary metabolites.</title>
        <authorList>
            <person name="Sorensen T."/>
        </authorList>
    </citation>
    <scope>NUCLEOTIDE SEQUENCE [LARGE SCALE GENOMIC DNA]</scope>
    <source>
        <strain evidence="6 7">CBS 114990</strain>
    </source>
</reference>
<dbReference type="InterPro" id="IPR029063">
    <property type="entry name" value="SAM-dependent_MTases_sf"/>
</dbReference>